<keyword evidence="2" id="KW-0472">Membrane</keyword>
<keyword evidence="2" id="KW-1133">Transmembrane helix</keyword>
<dbReference type="AlphaFoldDB" id="A0A1F7XM89"/>
<dbReference type="SUPFAM" id="SSF53955">
    <property type="entry name" value="Lysozyme-like"/>
    <property type="match status" value="1"/>
</dbReference>
<organism evidence="4 5">
    <name type="scientific">Candidatus Woesebacteria bacterium RBG_16_42_24</name>
    <dbReference type="NCBI Taxonomy" id="1802485"/>
    <lineage>
        <taxon>Bacteria</taxon>
        <taxon>Candidatus Woeseibacteriota</taxon>
    </lineage>
</organism>
<dbReference type="InterPro" id="IPR008258">
    <property type="entry name" value="Transglycosylase_SLT_dom_1"/>
</dbReference>
<proteinExistence type="predicted"/>
<dbReference type="EMBL" id="MGFX01000006">
    <property type="protein sequence ID" value="OGM15405.1"/>
    <property type="molecule type" value="Genomic_DNA"/>
</dbReference>
<dbReference type="Proteomes" id="UP000177382">
    <property type="component" value="Unassembled WGS sequence"/>
</dbReference>
<keyword evidence="2" id="KW-0812">Transmembrane</keyword>
<feature type="transmembrane region" description="Helical" evidence="2">
    <location>
        <begin position="7"/>
        <end position="24"/>
    </location>
</feature>
<evidence type="ECO:0000313" key="5">
    <source>
        <dbReference type="Proteomes" id="UP000177382"/>
    </source>
</evidence>
<evidence type="ECO:0000256" key="2">
    <source>
        <dbReference type="SAM" id="Phobius"/>
    </source>
</evidence>
<accession>A0A1F7XM89</accession>
<dbReference type="STRING" id="1802485.A2V97_02120"/>
<evidence type="ECO:0000259" key="3">
    <source>
        <dbReference type="Pfam" id="PF01464"/>
    </source>
</evidence>
<dbReference type="Pfam" id="PF01464">
    <property type="entry name" value="SLT"/>
    <property type="match status" value="1"/>
</dbReference>
<reference evidence="4 5" key="1">
    <citation type="journal article" date="2016" name="Nat. Commun.">
        <title>Thousands of microbial genomes shed light on interconnected biogeochemical processes in an aquifer system.</title>
        <authorList>
            <person name="Anantharaman K."/>
            <person name="Brown C.T."/>
            <person name="Hug L.A."/>
            <person name="Sharon I."/>
            <person name="Castelle C.J."/>
            <person name="Probst A.J."/>
            <person name="Thomas B.C."/>
            <person name="Singh A."/>
            <person name="Wilkins M.J."/>
            <person name="Karaoz U."/>
            <person name="Brodie E.L."/>
            <person name="Williams K.H."/>
            <person name="Hubbard S.S."/>
            <person name="Banfield J.F."/>
        </authorList>
    </citation>
    <scope>NUCLEOTIDE SEQUENCE [LARGE SCALE GENOMIC DNA]</scope>
</reference>
<evidence type="ECO:0000313" key="4">
    <source>
        <dbReference type="EMBL" id="OGM15405.1"/>
    </source>
</evidence>
<dbReference type="Gene3D" id="1.10.530.10">
    <property type="match status" value="1"/>
</dbReference>
<sequence length="175" mass="18845">MRNVRKYIFLAILGLGIAGILWFFKGGIKGEVLSLVTTPTTSPTVTPSPSQTPTPTSTPTPSPTPSPSPIPTPIPVPTIPPEQIHAYIERFAAQYGVDPNVMRHIATCESGFNPLAVNGPYVGLYQFGKSSWTSNRQAIGEDTNLDLRYNAEESAQTAAYVVSIGKGNLWPNCFP</sequence>
<evidence type="ECO:0000256" key="1">
    <source>
        <dbReference type="SAM" id="MobiDB-lite"/>
    </source>
</evidence>
<feature type="compositionally biased region" description="Pro residues" evidence="1">
    <location>
        <begin position="50"/>
        <end position="76"/>
    </location>
</feature>
<comment type="caution">
    <text evidence="4">The sequence shown here is derived from an EMBL/GenBank/DDBJ whole genome shotgun (WGS) entry which is preliminary data.</text>
</comment>
<dbReference type="InterPro" id="IPR023346">
    <property type="entry name" value="Lysozyme-like_dom_sf"/>
</dbReference>
<gene>
    <name evidence="4" type="ORF">A2V97_02120</name>
</gene>
<feature type="region of interest" description="Disordered" evidence="1">
    <location>
        <begin position="39"/>
        <end position="76"/>
    </location>
</feature>
<protein>
    <recommendedName>
        <fullName evidence="3">Transglycosylase SLT domain-containing protein</fullName>
    </recommendedName>
</protein>
<feature type="domain" description="Transglycosylase SLT" evidence="3">
    <location>
        <begin position="87"/>
        <end position="161"/>
    </location>
</feature>
<feature type="compositionally biased region" description="Low complexity" evidence="1">
    <location>
        <begin position="39"/>
        <end position="49"/>
    </location>
</feature>
<name>A0A1F7XM89_9BACT</name>